<dbReference type="GO" id="GO:0001228">
    <property type="term" value="F:DNA-binding transcription activator activity, RNA polymerase II-specific"/>
    <property type="evidence" value="ECO:0007669"/>
    <property type="project" value="TreeGrafter"/>
</dbReference>
<dbReference type="GO" id="GO:0000978">
    <property type="term" value="F:RNA polymerase II cis-regulatory region sequence-specific DNA binding"/>
    <property type="evidence" value="ECO:0007669"/>
    <property type="project" value="TreeGrafter"/>
</dbReference>
<dbReference type="Pfam" id="PF18016">
    <property type="entry name" value="SAM_3"/>
    <property type="match status" value="1"/>
</dbReference>
<dbReference type="PANTHER" id="PTHR11037:SF21">
    <property type="entry name" value="GEMINI, ISOFORM C"/>
    <property type="match status" value="1"/>
</dbReference>
<organism evidence="2">
    <name type="scientific">Zeugodacus cucurbitae</name>
    <name type="common">Melon fruit fly</name>
    <name type="synonym">Bactrocera cucurbitae</name>
    <dbReference type="NCBI Taxonomy" id="28588"/>
    <lineage>
        <taxon>Eukaryota</taxon>
        <taxon>Metazoa</taxon>
        <taxon>Ecdysozoa</taxon>
        <taxon>Arthropoda</taxon>
        <taxon>Hexapoda</taxon>
        <taxon>Insecta</taxon>
        <taxon>Pterygota</taxon>
        <taxon>Neoptera</taxon>
        <taxon>Endopterygota</taxon>
        <taxon>Diptera</taxon>
        <taxon>Brachycera</taxon>
        <taxon>Muscomorpha</taxon>
        <taxon>Tephritoidea</taxon>
        <taxon>Tephritidae</taxon>
        <taxon>Zeugodacus</taxon>
        <taxon>Zeugodacus</taxon>
    </lineage>
</organism>
<dbReference type="FunFam" id="1.10.150.50:FF:000073">
    <property type="entry name" value="Gemini, isoform C"/>
    <property type="match status" value="1"/>
</dbReference>
<dbReference type="PANTHER" id="PTHR11037">
    <property type="entry name" value="TRANSCRIPTION FACTOR CP2"/>
    <property type="match status" value="1"/>
</dbReference>
<dbReference type="RefSeq" id="XP_054091044.1">
    <property type="nucleotide sequence ID" value="XM_054235069.1"/>
</dbReference>
<dbReference type="InterPro" id="IPR040167">
    <property type="entry name" value="TF_CP2-like"/>
</dbReference>
<reference evidence="2" key="1">
    <citation type="submission" date="2014-11" db="EMBL/GenBank/DDBJ databases">
        <authorList>
            <person name="Geib S."/>
        </authorList>
    </citation>
    <scope>NUCLEOTIDE SEQUENCE</scope>
</reference>
<protein>
    <submittedName>
        <fullName evidence="2">Upstream-binding protein 1</fullName>
    </submittedName>
</protein>
<name>A0A0A1XRT7_ZEUCU</name>
<dbReference type="OrthoDB" id="9996779at2759"/>
<reference evidence="2" key="2">
    <citation type="journal article" date="2015" name="Gigascience">
        <title>Reconstructing a comprehensive transcriptome assembly of a white-pupal translocated strain of the pest fruit fly Bactrocera cucurbitae.</title>
        <authorList>
            <person name="Sim S.B."/>
            <person name="Calla B."/>
            <person name="Hall B."/>
            <person name="DeRego T."/>
            <person name="Geib S.M."/>
        </authorList>
    </citation>
    <scope>NUCLEOTIDE SEQUENCE</scope>
</reference>
<dbReference type="Gene3D" id="1.10.150.50">
    <property type="entry name" value="Transcription Factor, Ets-1"/>
    <property type="match status" value="1"/>
</dbReference>
<accession>A0A0A1XRT7</accession>
<dbReference type="GeneID" id="105219140"/>
<feature type="domain" description="SAM" evidence="1">
    <location>
        <begin position="67"/>
        <end position="127"/>
    </location>
</feature>
<dbReference type="CTD" id="2669"/>
<dbReference type="InterPro" id="IPR013761">
    <property type="entry name" value="SAM/pointed_sf"/>
</dbReference>
<evidence type="ECO:0000313" key="2">
    <source>
        <dbReference type="EMBL" id="JAD13716.1"/>
    </source>
</evidence>
<dbReference type="RefSeq" id="XP_011193408.1">
    <property type="nucleotide sequence ID" value="XM_011195106.3"/>
</dbReference>
<dbReference type="CDD" id="cd09537">
    <property type="entry name" value="SAM_CP2-like"/>
    <property type="match status" value="1"/>
</dbReference>
<dbReference type="AlphaFoldDB" id="A0A0A1XRT7"/>
<dbReference type="SUPFAM" id="SSF47769">
    <property type="entry name" value="SAM/Pointed domain"/>
    <property type="match status" value="1"/>
</dbReference>
<evidence type="ECO:0000259" key="1">
    <source>
        <dbReference type="Pfam" id="PF18016"/>
    </source>
</evidence>
<gene>
    <name evidence="2" type="primary">Ubp1_0</name>
    <name evidence="2" type="ORF">g.54120</name>
</gene>
<dbReference type="EMBL" id="GBXI01000576">
    <property type="protein sequence ID" value="JAD13716.1"/>
    <property type="molecule type" value="Transcribed_RNA"/>
</dbReference>
<dbReference type="InterPro" id="IPR041418">
    <property type="entry name" value="SAM_3"/>
</dbReference>
<proteinExistence type="predicted"/>
<sequence length="260" mass="28574">MKIWPNSPVHIPKYDGILSYTGGSPVTNSSPIAINSVTSTNSPTLKLMEANMVSPQQSATLDMDDYAINILPESSPNQVAQWLSHHRLTSYLSTFAHFSGSDIMRMSKEDLIQICGLADGIRMFNILRAKAIAPRLTLYVSLDGNSYNAIYLLSNTSKELMQKLCKMPGFYEMIVNGNTNGALENGSIYSSWGMHSKYSGSGSNIFNDSTKNFIFLAGPSGVHVNVTDEVLNNEVKDGSLYTLEVQNSKVVMKLINKNDN</sequence>
<dbReference type="GO" id="GO:0005634">
    <property type="term" value="C:nucleus"/>
    <property type="evidence" value="ECO:0007669"/>
    <property type="project" value="TreeGrafter"/>
</dbReference>